<feature type="region of interest" description="Disordered" evidence="1">
    <location>
        <begin position="12"/>
        <end position="34"/>
    </location>
</feature>
<organism evidence="2 3">
    <name type="scientific">Streptomyces coffeae</name>
    <dbReference type="NCBI Taxonomy" id="621382"/>
    <lineage>
        <taxon>Bacteria</taxon>
        <taxon>Bacillati</taxon>
        <taxon>Actinomycetota</taxon>
        <taxon>Actinomycetes</taxon>
        <taxon>Kitasatosporales</taxon>
        <taxon>Streptomycetaceae</taxon>
        <taxon>Streptomyces</taxon>
    </lineage>
</organism>
<name>A0ABS1N7P0_9ACTN</name>
<protein>
    <submittedName>
        <fullName evidence="2">Uncharacterized protein</fullName>
    </submittedName>
</protein>
<dbReference type="EMBL" id="JAERRF010000002">
    <property type="protein sequence ID" value="MBL1095970.1"/>
    <property type="molecule type" value="Genomic_DNA"/>
</dbReference>
<sequence>MTNDDFFVLIPDAEPEGLSGKGSRGASAREPVEAAATRNVVEVIEAEFSEVRGKA</sequence>
<evidence type="ECO:0000313" key="3">
    <source>
        <dbReference type="Proteomes" id="UP000634229"/>
    </source>
</evidence>
<keyword evidence="3" id="KW-1185">Reference proteome</keyword>
<evidence type="ECO:0000256" key="1">
    <source>
        <dbReference type="SAM" id="MobiDB-lite"/>
    </source>
</evidence>
<proteinExistence type="predicted"/>
<accession>A0ABS1N7P0</accession>
<comment type="caution">
    <text evidence="2">The sequence shown here is derived from an EMBL/GenBank/DDBJ whole genome shotgun (WGS) entry which is preliminary data.</text>
</comment>
<reference evidence="2 3" key="1">
    <citation type="submission" date="2021-01" db="EMBL/GenBank/DDBJ databases">
        <title>WGS of actinomycetes isolated from Thailand.</title>
        <authorList>
            <person name="Thawai C."/>
        </authorList>
    </citation>
    <scope>NUCLEOTIDE SEQUENCE [LARGE SCALE GENOMIC DNA]</scope>
    <source>
        <strain evidence="2 3">CA1R205</strain>
    </source>
</reference>
<gene>
    <name evidence="2" type="ORF">JK363_04595</name>
</gene>
<dbReference type="Proteomes" id="UP000634229">
    <property type="component" value="Unassembled WGS sequence"/>
</dbReference>
<dbReference type="RefSeq" id="WP_201871624.1">
    <property type="nucleotide sequence ID" value="NZ_JAERRF010000002.1"/>
</dbReference>
<evidence type="ECO:0000313" key="2">
    <source>
        <dbReference type="EMBL" id="MBL1095970.1"/>
    </source>
</evidence>